<dbReference type="GO" id="GO:0000949">
    <property type="term" value="P:aromatic amino acid family catabolic process to alcohol via Ehrlich pathway"/>
    <property type="evidence" value="ECO:0007669"/>
    <property type="project" value="TreeGrafter"/>
</dbReference>
<dbReference type="Pfam" id="PF02775">
    <property type="entry name" value="TPP_enzyme_C"/>
    <property type="match status" value="1"/>
</dbReference>
<dbReference type="GO" id="GO:0000287">
    <property type="term" value="F:magnesium ion binding"/>
    <property type="evidence" value="ECO:0007669"/>
    <property type="project" value="InterPro"/>
</dbReference>
<keyword evidence="8" id="KW-0456">Lyase</keyword>
<evidence type="ECO:0000313" key="13">
    <source>
        <dbReference type="Proteomes" id="UP000606974"/>
    </source>
</evidence>
<sequence>MAAMVTVAQVDLGRVCGDEDKMVVEEIDQVLRECVLQRRPVYIALPTDMVDLPVDAARLASPINTFPTVTPKSERAEEEVLARLLSCISHATQPLLIIDGFVARWSIFSEIDTLVRLLRWPTTSTPFGKSCIDETLPNFHGIYAGIAGRSVYKPWVDACDLVLRFGGLDSDVNTYGFSTLPPERATVNFHRDHIVFGEEGEKIEGVDIRRLLGRLIAQLREMDANGQIPRMEPYPTHLGDPRAELASLPPPDPQAKIEQHDFWQRISMFFREGDVILTETGTPSVGSREFVLPRNARLINSSIWLSIGFMMAAACGAALGVREILQQERKDEGENGESSHREQGDGQNGLQRNEESNSTSALNNPPQRNVLSSTIASGRTILFEGDGSFQMTAQELSTVISHKLDLTLFLINNDGYTIERFIHGMKAHYNDVPRWRYLDAPYFFGADMTGEGEEREWQGIEAGTDAGAGAGDVVVNGTVNGDGGDEGVLDVETGAEVKGHARKEKQITKAQGRRQGQEYKIQTYQATTWGDLLSILAKGEVKSGKGLCMIEVFMDREDAPESLKRLVANVVRRNSGQSEDDERARSEGKIVEEKIMKAAG</sequence>
<dbReference type="InterPro" id="IPR012110">
    <property type="entry name" value="PDC/IPDC-like"/>
</dbReference>
<feature type="compositionally biased region" description="Basic and acidic residues" evidence="9">
    <location>
        <begin position="329"/>
        <end position="344"/>
    </location>
</feature>
<evidence type="ECO:0000256" key="8">
    <source>
        <dbReference type="ARBA" id="ARBA00023239"/>
    </source>
</evidence>
<dbReference type="AlphaFoldDB" id="A0A8H7ATQ2"/>
<name>A0A8H7ATQ2_9EURO</name>
<dbReference type="Gene3D" id="3.40.50.970">
    <property type="match status" value="2"/>
</dbReference>
<keyword evidence="6" id="KW-0460">Magnesium</keyword>
<dbReference type="GO" id="GO:0030976">
    <property type="term" value="F:thiamine pyrophosphate binding"/>
    <property type="evidence" value="ECO:0007669"/>
    <property type="project" value="InterPro"/>
</dbReference>
<evidence type="ECO:0000256" key="9">
    <source>
        <dbReference type="SAM" id="MobiDB-lite"/>
    </source>
</evidence>
<dbReference type="Proteomes" id="UP000606974">
    <property type="component" value="Unassembled WGS sequence"/>
</dbReference>
<gene>
    <name evidence="12" type="ORF">GJ744_011944</name>
</gene>
<dbReference type="CDD" id="cd02005">
    <property type="entry name" value="TPP_PDC_IPDC"/>
    <property type="match status" value="1"/>
</dbReference>
<dbReference type="InterPro" id="IPR029035">
    <property type="entry name" value="DHS-like_NAD/FAD-binding_dom"/>
</dbReference>
<dbReference type="PANTHER" id="PTHR43452:SF11">
    <property type="entry name" value="PYRUVATE DECARBOXYLASE"/>
    <property type="match status" value="1"/>
</dbReference>
<dbReference type="Pfam" id="PF00205">
    <property type="entry name" value="TPP_enzyme_M"/>
    <property type="match status" value="1"/>
</dbReference>
<dbReference type="GO" id="GO:0004737">
    <property type="term" value="F:pyruvate decarboxylase activity"/>
    <property type="evidence" value="ECO:0007669"/>
    <property type="project" value="TreeGrafter"/>
</dbReference>
<keyword evidence="4" id="KW-0479">Metal-binding</keyword>
<dbReference type="OrthoDB" id="308383at2759"/>
<feature type="region of interest" description="Disordered" evidence="9">
    <location>
        <begin position="329"/>
        <end position="369"/>
    </location>
</feature>
<evidence type="ECO:0000256" key="5">
    <source>
        <dbReference type="ARBA" id="ARBA00022793"/>
    </source>
</evidence>
<comment type="similarity">
    <text evidence="2">Belongs to the TPP enzyme family.</text>
</comment>
<dbReference type="SUPFAM" id="SSF52467">
    <property type="entry name" value="DHS-like NAD/FAD-binding domain"/>
    <property type="match status" value="1"/>
</dbReference>
<keyword evidence="5" id="KW-0210">Decarboxylase</keyword>
<proteinExistence type="inferred from homology"/>
<dbReference type="InterPro" id="IPR012000">
    <property type="entry name" value="Thiamin_PyroP_enz_cen_dom"/>
</dbReference>
<comment type="caution">
    <text evidence="12">The sequence shown here is derived from an EMBL/GenBank/DDBJ whole genome shotgun (WGS) entry which is preliminary data.</text>
</comment>
<feature type="domain" description="Thiamine pyrophosphate enzyme TPP-binding" evidence="11">
    <location>
        <begin position="379"/>
        <end position="421"/>
    </location>
</feature>
<dbReference type="SUPFAM" id="SSF52518">
    <property type="entry name" value="Thiamin diphosphate-binding fold (THDP-binding)"/>
    <property type="match status" value="1"/>
</dbReference>
<evidence type="ECO:0000313" key="12">
    <source>
        <dbReference type="EMBL" id="KAF7512841.1"/>
    </source>
</evidence>
<keyword evidence="7" id="KW-0786">Thiamine pyrophosphate</keyword>
<dbReference type="PANTHER" id="PTHR43452">
    <property type="entry name" value="PYRUVATE DECARBOXYLASE"/>
    <property type="match status" value="1"/>
</dbReference>
<dbReference type="InterPro" id="IPR047214">
    <property type="entry name" value="TPP_PDC_IPDC"/>
</dbReference>
<evidence type="ECO:0000256" key="4">
    <source>
        <dbReference type="ARBA" id="ARBA00022723"/>
    </source>
</evidence>
<evidence type="ECO:0000259" key="11">
    <source>
        <dbReference type="Pfam" id="PF02775"/>
    </source>
</evidence>
<protein>
    <recommendedName>
        <fullName evidence="3">Pyruvate decarboxylase</fullName>
    </recommendedName>
</protein>
<accession>A0A8H7ATQ2</accession>
<dbReference type="InterPro" id="IPR011766">
    <property type="entry name" value="TPP_enzyme_TPP-bd"/>
</dbReference>
<keyword evidence="13" id="KW-1185">Reference proteome</keyword>
<dbReference type="InterPro" id="IPR029061">
    <property type="entry name" value="THDP-binding"/>
</dbReference>
<evidence type="ECO:0000256" key="2">
    <source>
        <dbReference type="ARBA" id="ARBA00007812"/>
    </source>
</evidence>
<feature type="domain" description="Thiamine pyrophosphate enzyme central" evidence="10">
    <location>
        <begin position="82"/>
        <end position="198"/>
    </location>
</feature>
<comment type="cofactor">
    <cofactor evidence="1">
        <name>thiamine diphosphate</name>
        <dbReference type="ChEBI" id="CHEBI:58937"/>
    </cofactor>
</comment>
<evidence type="ECO:0000256" key="1">
    <source>
        <dbReference type="ARBA" id="ARBA00001964"/>
    </source>
</evidence>
<evidence type="ECO:0000256" key="7">
    <source>
        <dbReference type="ARBA" id="ARBA00023052"/>
    </source>
</evidence>
<evidence type="ECO:0000256" key="3">
    <source>
        <dbReference type="ARBA" id="ARBA00014422"/>
    </source>
</evidence>
<evidence type="ECO:0000259" key="10">
    <source>
        <dbReference type="Pfam" id="PF00205"/>
    </source>
</evidence>
<dbReference type="GO" id="GO:0005634">
    <property type="term" value="C:nucleus"/>
    <property type="evidence" value="ECO:0007669"/>
    <property type="project" value="TreeGrafter"/>
</dbReference>
<dbReference type="GO" id="GO:0005829">
    <property type="term" value="C:cytosol"/>
    <property type="evidence" value="ECO:0007669"/>
    <property type="project" value="TreeGrafter"/>
</dbReference>
<dbReference type="EMBL" id="JAACFV010000009">
    <property type="protein sequence ID" value="KAF7512841.1"/>
    <property type="molecule type" value="Genomic_DNA"/>
</dbReference>
<reference evidence="12" key="1">
    <citation type="submission" date="2020-02" db="EMBL/GenBank/DDBJ databases">
        <authorList>
            <person name="Palmer J.M."/>
        </authorList>
    </citation>
    <scope>NUCLEOTIDE SEQUENCE</scope>
    <source>
        <strain evidence="12">EPUS1.4</strain>
        <tissue evidence="12">Thallus</tissue>
    </source>
</reference>
<feature type="compositionally biased region" description="Polar residues" evidence="9">
    <location>
        <begin position="348"/>
        <end position="369"/>
    </location>
</feature>
<dbReference type="Gene3D" id="3.40.50.1220">
    <property type="entry name" value="TPP-binding domain"/>
    <property type="match status" value="1"/>
</dbReference>
<evidence type="ECO:0000256" key="6">
    <source>
        <dbReference type="ARBA" id="ARBA00022842"/>
    </source>
</evidence>
<organism evidence="12 13">
    <name type="scientific">Endocarpon pusillum</name>
    <dbReference type="NCBI Taxonomy" id="364733"/>
    <lineage>
        <taxon>Eukaryota</taxon>
        <taxon>Fungi</taxon>
        <taxon>Dikarya</taxon>
        <taxon>Ascomycota</taxon>
        <taxon>Pezizomycotina</taxon>
        <taxon>Eurotiomycetes</taxon>
        <taxon>Chaetothyriomycetidae</taxon>
        <taxon>Verrucariales</taxon>
        <taxon>Verrucariaceae</taxon>
        <taxon>Endocarpon</taxon>
    </lineage>
</organism>